<evidence type="ECO:0000313" key="1">
    <source>
        <dbReference type="EMBL" id="KAF7153302.1"/>
    </source>
</evidence>
<reference evidence="1" key="1">
    <citation type="submission" date="2019-11" db="EMBL/GenBank/DDBJ databases">
        <authorList>
            <person name="Liu Y."/>
            <person name="Hou J."/>
            <person name="Li T.-Q."/>
            <person name="Guan C.-H."/>
            <person name="Wu X."/>
            <person name="Wu H.-Z."/>
            <person name="Ling F."/>
            <person name="Zhang R."/>
            <person name="Shi X.-G."/>
            <person name="Ren J.-P."/>
            <person name="Chen E.-F."/>
            <person name="Sun J.-M."/>
        </authorList>
    </citation>
    <scope>NUCLEOTIDE SEQUENCE</scope>
    <source>
        <strain evidence="1">Adult_tree_wgs_1</strain>
        <tissue evidence="1">Leaves</tissue>
    </source>
</reference>
<evidence type="ECO:0000313" key="2">
    <source>
        <dbReference type="Proteomes" id="UP000626092"/>
    </source>
</evidence>
<organism evidence="1 2">
    <name type="scientific">Rhododendron simsii</name>
    <name type="common">Sims's rhododendron</name>
    <dbReference type="NCBI Taxonomy" id="118357"/>
    <lineage>
        <taxon>Eukaryota</taxon>
        <taxon>Viridiplantae</taxon>
        <taxon>Streptophyta</taxon>
        <taxon>Embryophyta</taxon>
        <taxon>Tracheophyta</taxon>
        <taxon>Spermatophyta</taxon>
        <taxon>Magnoliopsida</taxon>
        <taxon>eudicotyledons</taxon>
        <taxon>Gunneridae</taxon>
        <taxon>Pentapetalae</taxon>
        <taxon>asterids</taxon>
        <taxon>Ericales</taxon>
        <taxon>Ericaceae</taxon>
        <taxon>Ericoideae</taxon>
        <taxon>Rhodoreae</taxon>
        <taxon>Rhododendron</taxon>
    </lineage>
</organism>
<protein>
    <submittedName>
        <fullName evidence="1">Uncharacterized protein</fullName>
    </submittedName>
</protein>
<gene>
    <name evidence="1" type="ORF">RHSIM_Rhsim01G0042800</name>
</gene>
<dbReference type="OrthoDB" id="3664at2759"/>
<keyword evidence="2" id="KW-1185">Reference proteome</keyword>
<dbReference type="EMBL" id="WJXA01000001">
    <property type="protein sequence ID" value="KAF7153302.1"/>
    <property type="molecule type" value="Genomic_DNA"/>
</dbReference>
<dbReference type="AlphaFoldDB" id="A0A834HHG4"/>
<proteinExistence type="predicted"/>
<name>A0A834HHG4_RHOSS</name>
<comment type="caution">
    <text evidence="1">The sequence shown here is derived from an EMBL/GenBank/DDBJ whole genome shotgun (WGS) entry which is preliminary data.</text>
</comment>
<accession>A0A834HHG4</accession>
<dbReference type="Proteomes" id="UP000626092">
    <property type="component" value="Unassembled WGS sequence"/>
</dbReference>
<sequence>MIRCGPQDHKINSINSLQSKRDVDIEIETEHGYHTVVLFFVSGLVAASDQWSARRGFGAALDRQRLPCQNSACQREFALWSGVLTGELFEFLFRGLAAD</sequence>